<organism evidence="8 9">
    <name type="scientific">Euzebya pacifica</name>
    <dbReference type="NCBI Taxonomy" id="1608957"/>
    <lineage>
        <taxon>Bacteria</taxon>
        <taxon>Bacillati</taxon>
        <taxon>Actinomycetota</taxon>
        <taxon>Nitriliruptoria</taxon>
        <taxon>Euzebyales</taxon>
    </lineage>
</organism>
<dbReference type="KEGG" id="euz:DVS28_a1950"/>
<dbReference type="InterPro" id="IPR002328">
    <property type="entry name" value="ADH_Zn_CS"/>
</dbReference>
<keyword evidence="1 4" id="KW-0479">Metal-binding</keyword>
<evidence type="ECO:0000256" key="3">
    <source>
        <dbReference type="ARBA" id="ARBA00023002"/>
    </source>
</evidence>
<dbReference type="OrthoDB" id="9797931at2"/>
<evidence type="ECO:0000313" key="9">
    <source>
        <dbReference type="Proteomes" id="UP000264006"/>
    </source>
</evidence>
<sequence length="370" mass="38592">MTAANYRVAVFDGPGEVVMRTLRRPDINEDEVLLETTACGVCGSDLALFAGEKRTAVFPLVAGHEIVGRVIEIGEAAAIRRGLTVGDRVVLEESIPCGTCASCQDGRHRLCGNGRRFGGTALSQGGAHLGGYAELVLVPSRAMTHQVPATLGDDRATWFIPLSNGLSWLRSRAAIRPGERVVVMGPGQHGLGTALAAMELGAGQVIVCGLPGDEGRLELAERLGAQSVVIDGEGPWRDGVLQMTDGGADIVVDVTPRSTRAVRDAVALAAEGGRVVLAGVKRGRRADGLDIDAIVFGERSLLGVNARESWAVPAALQVLARGGPGHEVLSGPVLPLEDLQTALESLAGEHGPPPVHAVIRPGDRRRTVTG</sequence>
<keyword evidence="2 4" id="KW-0862">Zinc</keyword>
<reference evidence="8 9" key="1">
    <citation type="submission" date="2018-09" db="EMBL/GenBank/DDBJ databases">
        <title>Complete genome sequence of Euzebya sp. DY32-46 isolated from seawater of Pacific Ocean.</title>
        <authorList>
            <person name="Xu L."/>
            <person name="Wu Y.-H."/>
            <person name="Xu X.-W."/>
        </authorList>
    </citation>
    <scope>NUCLEOTIDE SEQUENCE [LARGE SCALE GENOMIC DNA]</scope>
    <source>
        <strain evidence="8 9">DY32-46</strain>
    </source>
</reference>
<evidence type="ECO:0000256" key="5">
    <source>
        <dbReference type="SAM" id="MobiDB-lite"/>
    </source>
</evidence>
<feature type="domain" description="Alcohol dehydrogenase-like N-terminal" evidence="7">
    <location>
        <begin position="29"/>
        <end position="148"/>
    </location>
</feature>
<accession>A0A346XWN8</accession>
<dbReference type="PANTHER" id="PTHR43401:SF2">
    <property type="entry name" value="L-THREONINE 3-DEHYDROGENASE"/>
    <property type="match status" value="1"/>
</dbReference>
<proteinExistence type="inferred from homology"/>
<dbReference type="PROSITE" id="PS00059">
    <property type="entry name" value="ADH_ZINC"/>
    <property type="match status" value="1"/>
</dbReference>
<dbReference type="SUPFAM" id="SSF51735">
    <property type="entry name" value="NAD(P)-binding Rossmann-fold domains"/>
    <property type="match status" value="1"/>
</dbReference>
<dbReference type="InterPro" id="IPR013149">
    <property type="entry name" value="ADH-like_C"/>
</dbReference>
<dbReference type="Pfam" id="PF08240">
    <property type="entry name" value="ADH_N"/>
    <property type="match status" value="1"/>
</dbReference>
<evidence type="ECO:0000259" key="7">
    <source>
        <dbReference type="Pfam" id="PF08240"/>
    </source>
</evidence>
<name>A0A346XWN8_9ACTN</name>
<dbReference type="AlphaFoldDB" id="A0A346XWN8"/>
<dbReference type="InterPro" id="IPR011032">
    <property type="entry name" value="GroES-like_sf"/>
</dbReference>
<dbReference type="InterPro" id="IPR036291">
    <property type="entry name" value="NAD(P)-bd_dom_sf"/>
</dbReference>
<gene>
    <name evidence="8" type="ORF">DVS28_a1950</name>
</gene>
<dbReference type="InterPro" id="IPR050129">
    <property type="entry name" value="Zn_alcohol_dh"/>
</dbReference>
<feature type="region of interest" description="Disordered" evidence="5">
    <location>
        <begin position="347"/>
        <end position="370"/>
    </location>
</feature>
<feature type="compositionally biased region" description="Basic and acidic residues" evidence="5">
    <location>
        <begin position="361"/>
        <end position="370"/>
    </location>
</feature>
<evidence type="ECO:0000259" key="6">
    <source>
        <dbReference type="Pfam" id="PF00107"/>
    </source>
</evidence>
<dbReference type="RefSeq" id="WP_114591247.1">
    <property type="nucleotide sequence ID" value="NZ_CP031165.1"/>
</dbReference>
<evidence type="ECO:0000256" key="1">
    <source>
        <dbReference type="ARBA" id="ARBA00022723"/>
    </source>
</evidence>
<comment type="cofactor">
    <cofactor evidence="4">
        <name>Zn(2+)</name>
        <dbReference type="ChEBI" id="CHEBI:29105"/>
    </cofactor>
</comment>
<dbReference type="SUPFAM" id="SSF50129">
    <property type="entry name" value="GroES-like"/>
    <property type="match status" value="1"/>
</dbReference>
<evidence type="ECO:0000256" key="4">
    <source>
        <dbReference type="RuleBase" id="RU361277"/>
    </source>
</evidence>
<feature type="domain" description="Alcohol dehydrogenase-like C-terminal" evidence="6">
    <location>
        <begin position="190"/>
        <end position="319"/>
    </location>
</feature>
<dbReference type="Gene3D" id="3.40.50.720">
    <property type="entry name" value="NAD(P)-binding Rossmann-like Domain"/>
    <property type="match status" value="1"/>
</dbReference>
<dbReference type="GO" id="GO:0008270">
    <property type="term" value="F:zinc ion binding"/>
    <property type="evidence" value="ECO:0007669"/>
    <property type="project" value="InterPro"/>
</dbReference>
<evidence type="ECO:0000313" key="8">
    <source>
        <dbReference type="EMBL" id="AXV06635.1"/>
    </source>
</evidence>
<protein>
    <submittedName>
        <fullName evidence="8">Threonine dehydrogenase and related Zn-dependent dehydrogenase</fullName>
    </submittedName>
</protein>
<keyword evidence="3" id="KW-0560">Oxidoreductase</keyword>
<dbReference type="PANTHER" id="PTHR43401">
    <property type="entry name" value="L-THREONINE 3-DEHYDROGENASE"/>
    <property type="match status" value="1"/>
</dbReference>
<comment type="similarity">
    <text evidence="4">Belongs to the zinc-containing alcohol dehydrogenase family.</text>
</comment>
<dbReference type="EMBL" id="CP031165">
    <property type="protein sequence ID" value="AXV06635.1"/>
    <property type="molecule type" value="Genomic_DNA"/>
</dbReference>
<dbReference type="Proteomes" id="UP000264006">
    <property type="component" value="Chromosome"/>
</dbReference>
<evidence type="ECO:0000256" key="2">
    <source>
        <dbReference type="ARBA" id="ARBA00022833"/>
    </source>
</evidence>
<dbReference type="Gene3D" id="3.90.180.10">
    <property type="entry name" value="Medium-chain alcohol dehydrogenases, catalytic domain"/>
    <property type="match status" value="1"/>
</dbReference>
<dbReference type="GO" id="GO:0016491">
    <property type="term" value="F:oxidoreductase activity"/>
    <property type="evidence" value="ECO:0007669"/>
    <property type="project" value="UniProtKB-KW"/>
</dbReference>
<keyword evidence="9" id="KW-1185">Reference proteome</keyword>
<dbReference type="Pfam" id="PF00107">
    <property type="entry name" value="ADH_zinc_N"/>
    <property type="match status" value="1"/>
</dbReference>
<dbReference type="InterPro" id="IPR013154">
    <property type="entry name" value="ADH-like_N"/>
</dbReference>